<dbReference type="Pfam" id="PF03747">
    <property type="entry name" value="ADP_ribosyl_GH"/>
    <property type="match status" value="1"/>
</dbReference>
<dbReference type="GO" id="GO:0016798">
    <property type="term" value="F:hydrolase activity, acting on glycosyl bonds"/>
    <property type="evidence" value="ECO:0007669"/>
    <property type="project" value="UniProtKB-KW"/>
</dbReference>
<gene>
    <name evidence="1" type="ORF">WJU22_08885</name>
</gene>
<dbReference type="RefSeq" id="WP_341842884.1">
    <property type="nucleotide sequence ID" value="NZ_CP149792.1"/>
</dbReference>
<proteinExistence type="predicted"/>
<sequence>MRKIMLSGLVLAAIATVVMAFRDKGSRIPPPKTKLSRATLQDKIRGGWAGQTIGCTYGGHFEFRYNGIMVPDNIPVHWDNGSIQHWYDSFPGLYDDVYMDLTFVEVFEKHGLKAPVDSFANAVAHASYPLWHANQAARYNVLNGIKAPASGHWMNNPHADDIDFQIEADFAGLMSPGMPNTSSIICDSIGHIMNYGDGWYGGVYVAAMYSLAFVSDDIQWIVTEALKTIPAQSKYRKCMEAVIATHKKHPDDWKQAWAEVARNWNEDLYCPDGYQADLNIDATVNSAYILIGLLYGGGDFTKTMDISMRCGQDADCNPASAAGILGTMIGYSNIPEKYLQALKVVEDRDFVYTTASLNDLYKMSYKHALQVIRANKGKVGDDAVTIAYQTPKAVRLEQGFSSHHPTRKIPVHKLVQHTEPIQFEGKGIVIKGYVQGDESYAAEVDLLIDGKVAKSVRLPASLTTRGNEVAHAFALPAGNHTASLRWKNPADGAKVNVTEALVFSHPPAKN</sequence>
<dbReference type="EMBL" id="CP150096">
    <property type="protein sequence ID" value="WZN48289.1"/>
    <property type="molecule type" value="Genomic_DNA"/>
</dbReference>
<name>A0ABZ2ZCS5_9BACT</name>
<evidence type="ECO:0000313" key="2">
    <source>
        <dbReference type="Proteomes" id="UP001449657"/>
    </source>
</evidence>
<reference evidence="1 2" key="1">
    <citation type="submission" date="2024-03" db="EMBL/GenBank/DDBJ databases">
        <title>Chitinophaga caseinilytica sp. nov., a casein hydrolysing bacterium isolated from forest soil.</title>
        <authorList>
            <person name="Lee D.S."/>
            <person name="Han D.M."/>
            <person name="Baek J.H."/>
            <person name="Choi D.G."/>
            <person name="Jeon J.H."/>
            <person name="Jeon C.O."/>
        </authorList>
    </citation>
    <scope>NUCLEOTIDE SEQUENCE [LARGE SCALE GENOMIC DNA]</scope>
    <source>
        <strain evidence="1 2">KACC 19118</strain>
    </source>
</reference>
<protein>
    <submittedName>
        <fullName evidence="1">ADP-ribosylglycohydrolase family protein</fullName>
        <ecNumber evidence="1">3.2.2.-</ecNumber>
    </submittedName>
</protein>
<accession>A0ABZ2ZCS5</accession>
<dbReference type="InterPro" id="IPR036705">
    <property type="entry name" value="Ribosyl_crysJ1_sf"/>
</dbReference>
<dbReference type="Proteomes" id="UP001449657">
    <property type="component" value="Chromosome"/>
</dbReference>
<dbReference type="SUPFAM" id="SSF101478">
    <property type="entry name" value="ADP-ribosylglycohydrolase"/>
    <property type="match status" value="1"/>
</dbReference>
<dbReference type="Gene3D" id="1.10.4080.10">
    <property type="entry name" value="ADP-ribosylation/Crystallin J1"/>
    <property type="match status" value="1"/>
</dbReference>
<keyword evidence="1" id="KW-0378">Hydrolase</keyword>
<keyword evidence="2" id="KW-1185">Reference proteome</keyword>
<keyword evidence="1" id="KW-0326">Glycosidase</keyword>
<organism evidence="1 2">
    <name type="scientific">Chitinophaga caseinilytica</name>
    <dbReference type="NCBI Taxonomy" id="2267521"/>
    <lineage>
        <taxon>Bacteria</taxon>
        <taxon>Pseudomonadati</taxon>
        <taxon>Bacteroidota</taxon>
        <taxon>Chitinophagia</taxon>
        <taxon>Chitinophagales</taxon>
        <taxon>Chitinophagaceae</taxon>
        <taxon>Chitinophaga</taxon>
    </lineage>
</organism>
<dbReference type="EC" id="3.2.2.-" evidence="1"/>
<dbReference type="InterPro" id="IPR005502">
    <property type="entry name" value="Ribosyl_crysJ1"/>
</dbReference>
<evidence type="ECO:0000313" key="1">
    <source>
        <dbReference type="EMBL" id="WZN48289.1"/>
    </source>
</evidence>